<dbReference type="STRING" id="105696.A0A1Y2MC63"/>
<dbReference type="PANTHER" id="PTHR15549">
    <property type="entry name" value="PAIRED IMMUNOGLOBULIN-LIKE TYPE 2 RECEPTOR"/>
    <property type="match status" value="1"/>
</dbReference>
<feature type="chain" id="PRO_5013005724" description="Mid2 domain-containing protein" evidence="6">
    <location>
        <begin position="22"/>
        <end position="333"/>
    </location>
</feature>
<dbReference type="AlphaFoldDB" id="A0A1Y2MC63"/>
<keyword evidence="8" id="KW-1185">Reference proteome</keyword>
<dbReference type="Proteomes" id="UP000193240">
    <property type="component" value="Unassembled WGS sequence"/>
</dbReference>
<keyword evidence="2 5" id="KW-0812">Transmembrane</keyword>
<keyword evidence="3 5" id="KW-1133">Transmembrane helix</keyword>
<reference evidence="7 8" key="1">
    <citation type="journal article" date="2017" name="Genome Announc.">
        <title>Genome sequence of the saprophytic ascomycete Epicoccum nigrum ICMP 19927 strain isolated from New Zealand.</title>
        <authorList>
            <person name="Fokin M."/>
            <person name="Fleetwood D."/>
            <person name="Weir B.S."/>
            <person name="Villas-Boas S.G."/>
        </authorList>
    </citation>
    <scope>NUCLEOTIDE SEQUENCE [LARGE SCALE GENOMIC DNA]</scope>
    <source>
        <strain evidence="7 8">ICMP 19927</strain>
    </source>
</reference>
<evidence type="ECO:0000313" key="8">
    <source>
        <dbReference type="Proteomes" id="UP000193240"/>
    </source>
</evidence>
<evidence type="ECO:0000256" key="5">
    <source>
        <dbReference type="SAM" id="Phobius"/>
    </source>
</evidence>
<organism evidence="7 8">
    <name type="scientific">Epicoccum nigrum</name>
    <name type="common">Soil fungus</name>
    <name type="synonym">Epicoccum purpurascens</name>
    <dbReference type="NCBI Taxonomy" id="105696"/>
    <lineage>
        <taxon>Eukaryota</taxon>
        <taxon>Fungi</taxon>
        <taxon>Dikarya</taxon>
        <taxon>Ascomycota</taxon>
        <taxon>Pezizomycotina</taxon>
        <taxon>Dothideomycetes</taxon>
        <taxon>Pleosporomycetidae</taxon>
        <taxon>Pleosporales</taxon>
        <taxon>Pleosporineae</taxon>
        <taxon>Didymellaceae</taxon>
        <taxon>Epicoccum</taxon>
    </lineage>
</organism>
<feature type="transmembrane region" description="Helical" evidence="5">
    <location>
        <begin position="224"/>
        <end position="244"/>
    </location>
</feature>
<feature type="signal peptide" evidence="6">
    <location>
        <begin position="1"/>
        <end position="21"/>
    </location>
</feature>
<protein>
    <recommendedName>
        <fullName evidence="9">Mid2 domain-containing protein</fullName>
    </recommendedName>
</protein>
<evidence type="ECO:0000256" key="4">
    <source>
        <dbReference type="ARBA" id="ARBA00023136"/>
    </source>
</evidence>
<gene>
    <name evidence="7" type="ORF">B5807_01666</name>
</gene>
<evidence type="ECO:0000256" key="2">
    <source>
        <dbReference type="ARBA" id="ARBA00022692"/>
    </source>
</evidence>
<name>A0A1Y2MC63_EPING</name>
<accession>A0A1Y2MC63</accession>
<dbReference type="InParanoid" id="A0A1Y2MC63"/>
<sequence>MTLTLLLVITGLFTLPYLVESRNCYSRNGTLITDIAYQPCSSSGDSACCGTNHDGAGHVGIANDVCDANGLCQNFEPYDGTNEGVKMWWRQGCTDPTWSSPNCLASVCDTLEYENDNAPVYSCGDNSWVCGRKSYCSSTSRLFTLAATVGKEAAASTSTSVAVSTPASSKSASLVTSTADSVSASAPVPSADATASSSIESATSAPPLSNIINAPAGLSTAAKAGIGAGVAVVILLLGVIILLLHKVKKGKKQQEAYAKAELSGQSANAAGKPEAVVYAHDISHRPVEMADNDSTAQEMYAHRERTELESKERAHEAGQSIARVELDARGRYA</sequence>
<dbReference type="GO" id="GO:0071944">
    <property type="term" value="C:cell periphery"/>
    <property type="evidence" value="ECO:0007669"/>
    <property type="project" value="UniProtKB-ARBA"/>
</dbReference>
<dbReference type="GO" id="GO:0016020">
    <property type="term" value="C:membrane"/>
    <property type="evidence" value="ECO:0007669"/>
    <property type="project" value="UniProtKB-SubCell"/>
</dbReference>
<proteinExistence type="predicted"/>
<keyword evidence="6" id="KW-0732">Signal</keyword>
<evidence type="ECO:0008006" key="9">
    <source>
        <dbReference type="Google" id="ProtNLM"/>
    </source>
</evidence>
<evidence type="ECO:0000313" key="7">
    <source>
        <dbReference type="EMBL" id="OSS53562.1"/>
    </source>
</evidence>
<dbReference type="EMBL" id="KZ107838">
    <property type="protein sequence ID" value="OSS53562.1"/>
    <property type="molecule type" value="Genomic_DNA"/>
</dbReference>
<keyword evidence="4 5" id="KW-0472">Membrane</keyword>
<dbReference type="InterPro" id="IPR051694">
    <property type="entry name" value="Immunoregulatory_rcpt-like"/>
</dbReference>
<comment type="subcellular location">
    <subcellularLocation>
        <location evidence="1">Membrane</location>
        <topology evidence="1">Single-pass membrane protein</topology>
    </subcellularLocation>
</comment>
<evidence type="ECO:0000256" key="1">
    <source>
        <dbReference type="ARBA" id="ARBA00004167"/>
    </source>
</evidence>
<evidence type="ECO:0000256" key="3">
    <source>
        <dbReference type="ARBA" id="ARBA00022989"/>
    </source>
</evidence>
<evidence type="ECO:0000256" key="6">
    <source>
        <dbReference type="SAM" id="SignalP"/>
    </source>
</evidence>
<dbReference type="OMA" id="NGMCCAL"/>